<evidence type="ECO:0000313" key="1">
    <source>
        <dbReference type="EMBL" id="KAH1097826.1"/>
    </source>
</evidence>
<gene>
    <name evidence="1" type="ORF">J1N35_014747</name>
</gene>
<evidence type="ECO:0000313" key="2">
    <source>
        <dbReference type="Proteomes" id="UP000828251"/>
    </source>
</evidence>
<protein>
    <recommendedName>
        <fullName evidence="3">DUF4219 domain-containing protein</fullName>
    </recommendedName>
</protein>
<name>A0A9D3VWQ0_9ROSI</name>
<reference evidence="1 2" key="1">
    <citation type="journal article" date="2021" name="Plant Biotechnol. J.">
        <title>Multi-omics assisted identification of the key and species-specific regulatory components of drought-tolerant mechanisms in Gossypium stocksii.</title>
        <authorList>
            <person name="Yu D."/>
            <person name="Ke L."/>
            <person name="Zhang D."/>
            <person name="Wu Y."/>
            <person name="Sun Y."/>
            <person name="Mei J."/>
            <person name="Sun J."/>
            <person name="Sun Y."/>
        </authorList>
    </citation>
    <scope>NUCLEOTIDE SEQUENCE [LARGE SCALE GENOMIC DNA]</scope>
    <source>
        <strain evidence="2">cv. E1</strain>
        <tissue evidence="1">Leaf</tissue>
    </source>
</reference>
<dbReference type="Proteomes" id="UP000828251">
    <property type="component" value="Unassembled WGS sequence"/>
</dbReference>
<dbReference type="EMBL" id="JAIQCV010000005">
    <property type="protein sequence ID" value="KAH1097826.1"/>
    <property type="molecule type" value="Genomic_DNA"/>
</dbReference>
<dbReference type="AlphaFoldDB" id="A0A9D3VWQ0"/>
<feature type="non-terminal residue" evidence="1">
    <location>
        <position position="53"/>
    </location>
</feature>
<sequence length="53" mass="6121">MSSANFTPPPIFTSENYKMKTYLQAFDLWEVVNAEIKPPVLRPNPTLAQMKQH</sequence>
<dbReference type="OrthoDB" id="981249at2759"/>
<evidence type="ECO:0008006" key="3">
    <source>
        <dbReference type="Google" id="ProtNLM"/>
    </source>
</evidence>
<organism evidence="1 2">
    <name type="scientific">Gossypium stocksii</name>
    <dbReference type="NCBI Taxonomy" id="47602"/>
    <lineage>
        <taxon>Eukaryota</taxon>
        <taxon>Viridiplantae</taxon>
        <taxon>Streptophyta</taxon>
        <taxon>Embryophyta</taxon>
        <taxon>Tracheophyta</taxon>
        <taxon>Spermatophyta</taxon>
        <taxon>Magnoliopsida</taxon>
        <taxon>eudicotyledons</taxon>
        <taxon>Gunneridae</taxon>
        <taxon>Pentapetalae</taxon>
        <taxon>rosids</taxon>
        <taxon>malvids</taxon>
        <taxon>Malvales</taxon>
        <taxon>Malvaceae</taxon>
        <taxon>Malvoideae</taxon>
        <taxon>Gossypium</taxon>
    </lineage>
</organism>
<accession>A0A9D3VWQ0</accession>
<proteinExistence type="predicted"/>
<comment type="caution">
    <text evidence="1">The sequence shown here is derived from an EMBL/GenBank/DDBJ whole genome shotgun (WGS) entry which is preliminary data.</text>
</comment>
<keyword evidence="2" id="KW-1185">Reference proteome</keyword>